<proteinExistence type="inferred from homology"/>
<dbReference type="Pfam" id="PF01385">
    <property type="entry name" value="OrfB_IS605"/>
    <property type="match status" value="1"/>
</dbReference>
<dbReference type="AlphaFoldDB" id="A0A511N1X7"/>
<keyword evidence="4" id="KW-0233">DNA recombination</keyword>
<dbReference type="InterPro" id="IPR010095">
    <property type="entry name" value="Cas12f1-like_TNB"/>
</dbReference>
<feature type="domain" description="Cas12f1-like TNB" evidence="6">
    <location>
        <begin position="298"/>
        <end position="359"/>
    </location>
</feature>
<comment type="caution">
    <text evidence="7">The sequence shown here is derived from an EMBL/GenBank/DDBJ whole genome shotgun (WGS) entry which is preliminary data.</text>
</comment>
<dbReference type="NCBIfam" id="NF040570">
    <property type="entry name" value="guided_TnpB"/>
    <property type="match status" value="1"/>
</dbReference>
<keyword evidence="8" id="KW-1185">Reference proteome</keyword>
<comment type="similarity">
    <text evidence="1">In the C-terminal section; belongs to the transposase 35 family.</text>
</comment>
<sequence>MRFKLYPNQVQNEQLESWNRLHCELYNACLQERRDAYKKCGKSLTYYDQQNQLPAVKEARPEYKKLGSQALQETVRRVDRAYQGFFRRVKKGDTPGFPRFKSGRSYVGFTYPALAGWKFELGETGQHGTLNITHLGTIKARGKPRQWGEMRCLTLSKIGGEWYATITIRCTPKRQAGMLAAGVDFGVARIASLSDGTPVENPRFLKKAMSKLKTLSRELARRKRFGSNWRRTKAQIAKLHAKVANQRANFQHQLTSDLVSQYGVLVTEDLSIKRMTAKGGASKTGLNRAILDVGMAGIIQKLACKASEAGTLFLSVPTRLVKPSQTCPACGNPSKKTLAERVHKCECGYAEDRDVAAAQVMLQWALANCQELAGRDTMAAPGRVSELRNPDQTALFAVGRG</sequence>
<dbReference type="InterPro" id="IPR001959">
    <property type="entry name" value="Transposase"/>
</dbReference>
<dbReference type="GO" id="GO:0006310">
    <property type="term" value="P:DNA recombination"/>
    <property type="evidence" value="ECO:0007669"/>
    <property type="project" value="UniProtKB-KW"/>
</dbReference>
<evidence type="ECO:0000256" key="4">
    <source>
        <dbReference type="ARBA" id="ARBA00023172"/>
    </source>
</evidence>
<feature type="domain" description="Probable transposase IS891/IS1136/IS1341" evidence="5">
    <location>
        <begin position="172"/>
        <end position="276"/>
    </location>
</feature>
<protein>
    <submittedName>
        <fullName evidence="7">Transposase</fullName>
    </submittedName>
</protein>
<reference evidence="7 8" key="1">
    <citation type="submission" date="2019-07" db="EMBL/GenBank/DDBJ databases">
        <title>Whole genome shotgun sequence of Deinococcus cellulosilyticus NBRC 106333.</title>
        <authorList>
            <person name="Hosoyama A."/>
            <person name="Uohara A."/>
            <person name="Ohji S."/>
            <person name="Ichikawa N."/>
        </authorList>
    </citation>
    <scope>NUCLEOTIDE SEQUENCE [LARGE SCALE GENOMIC DNA]</scope>
    <source>
        <strain evidence="7 8">NBRC 106333</strain>
    </source>
</reference>
<dbReference type="GO" id="GO:0032196">
    <property type="term" value="P:transposition"/>
    <property type="evidence" value="ECO:0007669"/>
    <property type="project" value="UniProtKB-KW"/>
</dbReference>
<name>A0A511N1X7_DEIC1</name>
<keyword evidence="3" id="KW-0238">DNA-binding</keyword>
<dbReference type="Pfam" id="PF07282">
    <property type="entry name" value="Cas12f1-like_TNB"/>
    <property type="match status" value="1"/>
</dbReference>
<evidence type="ECO:0000256" key="3">
    <source>
        <dbReference type="ARBA" id="ARBA00023125"/>
    </source>
</evidence>
<evidence type="ECO:0000256" key="1">
    <source>
        <dbReference type="ARBA" id="ARBA00008761"/>
    </source>
</evidence>
<keyword evidence="2" id="KW-0815">Transposition</keyword>
<gene>
    <name evidence="7" type="ORF">DC3_24890</name>
</gene>
<organism evidence="7 8">
    <name type="scientific">Deinococcus cellulosilyticus (strain DSM 18568 / NBRC 106333 / KACC 11606 / 5516J-15)</name>
    <dbReference type="NCBI Taxonomy" id="1223518"/>
    <lineage>
        <taxon>Bacteria</taxon>
        <taxon>Thermotogati</taxon>
        <taxon>Deinococcota</taxon>
        <taxon>Deinococci</taxon>
        <taxon>Deinococcales</taxon>
        <taxon>Deinococcaceae</taxon>
        <taxon>Deinococcus</taxon>
    </lineage>
</organism>
<accession>A0A511N1X7</accession>
<evidence type="ECO:0000259" key="5">
    <source>
        <dbReference type="Pfam" id="PF01385"/>
    </source>
</evidence>
<dbReference type="EMBL" id="BJXB01000010">
    <property type="protein sequence ID" value="GEM46854.1"/>
    <property type="molecule type" value="Genomic_DNA"/>
</dbReference>
<evidence type="ECO:0000313" key="8">
    <source>
        <dbReference type="Proteomes" id="UP000321306"/>
    </source>
</evidence>
<evidence type="ECO:0000256" key="2">
    <source>
        <dbReference type="ARBA" id="ARBA00022578"/>
    </source>
</evidence>
<evidence type="ECO:0000313" key="7">
    <source>
        <dbReference type="EMBL" id="GEM46854.1"/>
    </source>
</evidence>
<evidence type="ECO:0000259" key="6">
    <source>
        <dbReference type="Pfam" id="PF07282"/>
    </source>
</evidence>
<dbReference type="GO" id="GO:0003677">
    <property type="term" value="F:DNA binding"/>
    <property type="evidence" value="ECO:0007669"/>
    <property type="project" value="UniProtKB-KW"/>
</dbReference>
<dbReference type="Proteomes" id="UP000321306">
    <property type="component" value="Unassembled WGS sequence"/>
</dbReference>